<dbReference type="GO" id="GO:0000160">
    <property type="term" value="P:phosphorelay signal transduction system"/>
    <property type="evidence" value="ECO:0007669"/>
    <property type="project" value="InterPro"/>
</dbReference>
<dbReference type="CDD" id="cd00156">
    <property type="entry name" value="REC"/>
    <property type="match status" value="2"/>
</dbReference>
<dbReference type="InterPro" id="IPR001789">
    <property type="entry name" value="Sig_transdc_resp-reg_receiver"/>
</dbReference>
<accession>A0A2J0L2J6</accession>
<dbReference type="Proteomes" id="UP000230052">
    <property type="component" value="Unassembled WGS sequence"/>
</dbReference>
<sequence>MFERVLVADGDVDARDRFHEILTGLAYKVICVPNSSELLTRLRIDRPALIILDENLPTQGGLEAVHEIRKFDVDIKIVILTANDPDISISRLNSLGISEVLKKDFSTHIMMKKILELLKEKKFDIVNEKRQGIILIIDDEDEIRKILSAFLQKKGYIIVTASSGEAGLDELKARSFDLVLCDVRMPGMDGLVVLRNIKRINESTKVVMLTALQDKDIIGAAIKEGASDYLVKPFNLGKLDAVIASLLIPFPPAK</sequence>
<dbReference type="InterPro" id="IPR011006">
    <property type="entry name" value="CheY-like_superfamily"/>
</dbReference>
<organism evidence="4 5">
    <name type="scientific">Candidatus Aquitaenariimonas noxiae</name>
    <dbReference type="NCBI Taxonomy" id="1974741"/>
    <lineage>
        <taxon>Bacteria</taxon>
        <taxon>Pseudomonadati</taxon>
        <taxon>Candidatus Omnitrophota</taxon>
        <taxon>Candidatus Aquitaenariimonas</taxon>
    </lineage>
</organism>
<dbReference type="SMART" id="SM00448">
    <property type="entry name" value="REC"/>
    <property type="match status" value="2"/>
</dbReference>
<name>A0A2J0L2J6_9BACT</name>
<evidence type="ECO:0000259" key="3">
    <source>
        <dbReference type="PROSITE" id="PS50110"/>
    </source>
</evidence>
<comment type="caution">
    <text evidence="4">The sequence shown here is derived from an EMBL/GenBank/DDBJ whole genome shotgun (WGS) entry which is preliminary data.</text>
</comment>
<proteinExistence type="predicted"/>
<gene>
    <name evidence="4" type="ORF">COS99_05060</name>
</gene>
<feature type="modified residue" description="4-aspartylphosphate" evidence="2">
    <location>
        <position position="182"/>
    </location>
</feature>
<protein>
    <recommendedName>
        <fullName evidence="3">Response regulatory domain-containing protein</fullName>
    </recommendedName>
</protein>
<evidence type="ECO:0000313" key="4">
    <source>
        <dbReference type="EMBL" id="PIU41476.1"/>
    </source>
</evidence>
<evidence type="ECO:0000256" key="1">
    <source>
        <dbReference type="ARBA" id="ARBA00022553"/>
    </source>
</evidence>
<reference evidence="4 5" key="1">
    <citation type="submission" date="2017-09" db="EMBL/GenBank/DDBJ databases">
        <title>Depth-based differentiation of microbial function through sediment-hosted aquifers and enrichment of novel symbionts in the deep terrestrial subsurface.</title>
        <authorList>
            <person name="Probst A.J."/>
            <person name="Ladd B."/>
            <person name="Jarett J.K."/>
            <person name="Geller-Mcgrath D.E."/>
            <person name="Sieber C.M."/>
            <person name="Emerson J.B."/>
            <person name="Anantharaman K."/>
            <person name="Thomas B.C."/>
            <person name="Malmstrom R."/>
            <person name="Stieglmeier M."/>
            <person name="Klingl A."/>
            <person name="Woyke T."/>
            <person name="Ryan C.M."/>
            <person name="Banfield J.F."/>
        </authorList>
    </citation>
    <scope>NUCLEOTIDE SEQUENCE [LARGE SCALE GENOMIC DNA]</scope>
    <source>
        <strain evidence="4">CG07_land_8_20_14_0_80_42_15</strain>
    </source>
</reference>
<dbReference type="SUPFAM" id="SSF52172">
    <property type="entry name" value="CheY-like"/>
    <property type="match status" value="2"/>
</dbReference>
<dbReference type="AlphaFoldDB" id="A0A2J0L2J6"/>
<dbReference type="PROSITE" id="PS50110">
    <property type="entry name" value="RESPONSE_REGULATORY"/>
    <property type="match status" value="2"/>
</dbReference>
<dbReference type="PANTHER" id="PTHR44591:SF3">
    <property type="entry name" value="RESPONSE REGULATORY DOMAIN-CONTAINING PROTEIN"/>
    <property type="match status" value="1"/>
</dbReference>
<dbReference type="Gene3D" id="3.40.50.2300">
    <property type="match status" value="2"/>
</dbReference>
<keyword evidence="1 2" id="KW-0597">Phosphoprotein</keyword>
<dbReference type="EMBL" id="PEWV01000053">
    <property type="protein sequence ID" value="PIU41476.1"/>
    <property type="molecule type" value="Genomic_DNA"/>
</dbReference>
<feature type="modified residue" description="4-aspartylphosphate" evidence="2">
    <location>
        <position position="53"/>
    </location>
</feature>
<evidence type="ECO:0000313" key="5">
    <source>
        <dbReference type="Proteomes" id="UP000230052"/>
    </source>
</evidence>
<evidence type="ECO:0000256" key="2">
    <source>
        <dbReference type="PROSITE-ProRule" id="PRU00169"/>
    </source>
</evidence>
<dbReference type="InterPro" id="IPR050595">
    <property type="entry name" value="Bact_response_regulator"/>
</dbReference>
<feature type="domain" description="Response regulatory" evidence="3">
    <location>
        <begin position="133"/>
        <end position="247"/>
    </location>
</feature>
<feature type="domain" description="Response regulatory" evidence="3">
    <location>
        <begin position="4"/>
        <end position="118"/>
    </location>
</feature>
<dbReference type="PANTHER" id="PTHR44591">
    <property type="entry name" value="STRESS RESPONSE REGULATOR PROTEIN 1"/>
    <property type="match status" value="1"/>
</dbReference>
<dbReference type="Pfam" id="PF00072">
    <property type="entry name" value="Response_reg"/>
    <property type="match status" value="2"/>
</dbReference>